<dbReference type="Proteomes" id="UP000326396">
    <property type="component" value="Unassembled WGS sequence"/>
</dbReference>
<protein>
    <submittedName>
        <fullName evidence="1">Uncharacterized protein</fullName>
    </submittedName>
</protein>
<dbReference type="EMBL" id="SZYD01002753">
    <property type="protein sequence ID" value="KAC9177471.1"/>
    <property type="molecule type" value="Genomic_DNA"/>
</dbReference>
<keyword evidence="2" id="KW-1185">Reference proteome</keyword>
<dbReference type="AlphaFoldDB" id="A0A5N6L737"/>
<organism evidence="1 2">
    <name type="scientific">Mikania micrantha</name>
    <name type="common">bitter vine</name>
    <dbReference type="NCBI Taxonomy" id="192012"/>
    <lineage>
        <taxon>Eukaryota</taxon>
        <taxon>Viridiplantae</taxon>
        <taxon>Streptophyta</taxon>
        <taxon>Embryophyta</taxon>
        <taxon>Tracheophyta</taxon>
        <taxon>Spermatophyta</taxon>
        <taxon>Magnoliopsida</taxon>
        <taxon>eudicotyledons</taxon>
        <taxon>Gunneridae</taxon>
        <taxon>Pentapetalae</taxon>
        <taxon>asterids</taxon>
        <taxon>campanulids</taxon>
        <taxon>Asterales</taxon>
        <taxon>Asteraceae</taxon>
        <taxon>Asteroideae</taxon>
        <taxon>Heliantheae alliance</taxon>
        <taxon>Eupatorieae</taxon>
        <taxon>Mikania</taxon>
    </lineage>
</organism>
<reference evidence="1 2" key="1">
    <citation type="submission" date="2019-05" db="EMBL/GenBank/DDBJ databases">
        <title>Mikania micrantha, genome provides insights into the molecular mechanism of rapid growth.</title>
        <authorList>
            <person name="Liu B."/>
        </authorList>
    </citation>
    <scope>NUCLEOTIDE SEQUENCE [LARGE SCALE GENOMIC DNA]</scope>
    <source>
        <strain evidence="1">NLD-2019</strain>
        <tissue evidence="1">Leaf</tissue>
    </source>
</reference>
<sequence>MGGSNGQNSKMDREKNLEKANAAAKGTYLPLFSFDRSNHRNNTPHHYPLSQFFAALTASLHVPAALQVDKEHVLSNTCGNSTLEMKTLGLALSHSIRRQPSTGIQWHNRINHGAPVEDVIYLPTGGLIATAGGNNVKKVEQDLHFMSCVGKCTGQCLS</sequence>
<gene>
    <name evidence="1" type="ORF">E3N88_46248</name>
</gene>
<accession>A0A5N6L737</accession>
<proteinExistence type="predicted"/>
<comment type="caution">
    <text evidence="1">The sequence shown here is derived from an EMBL/GenBank/DDBJ whole genome shotgun (WGS) entry which is preliminary data.</text>
</comment>
<name>A0A5N6L737_9ASTR</name>
<evidence type="ECO:0000313" key="2">
    <source>
        <dbReference type="Proteomes" id="UP000326396"/>
    </source>
</evidence>
<evidence type="ECO:0000313" key="1">
    <source>
        <dbReference type="EMBL" id="KAC9177471.1"/>
    </source>
</evidence>